<dbReference type="SUPFAM" id="SSF55031">
    <property type="entry name" value="Bacterial exopeptidase dimerisation domain"/>
    <property type="match status" value="1"/>
</dbReference>
<keyword evidence="9 11" id="KW-0862">Zinc</keyword>
<evidence type="ECO:0000256" key="9">
    <source>
        <dbReference type="ARBA" id="ARBA00022833"/>
    </source>
</evidence>
<dbReference type="RefSeq" id="WP_008430338.1">
    <property type="nucleotide sequence ID" value="NZ_AEPB01000027.1"/>
</dbReference>
<feature type="binding site" evidence="11 13">
    <location>
        <position position="140"/>
    </location>
    <ligand>
        <name>Zn(2+)</name>
        <dbReference type="ChEBI" id="CHEBI:29105"/>
        <label>2</label>
    </ligand>
</feature>
<dbReference type="EC" id="3.4.11.4" evidence="11"/>
<dbReference type="HAMAP" id="MF_00550">
    <property type="entry name" value="Aminopeptidase_M20"/>
    <property type="match status" value="1"/>
</dbReference>
<dbReference type="InterPro" id="IPR001261">
    <property type="entry name" value="ArgE/DapE_CS"/>
</dbReference>
<dbReference type="GO" id="GO:0005829">
    <property type="term" value="C:cytosol"/>
    <property type="evidence" value="ECO:0007669"/>
    <property type="project" value="TreeGrafter"/>
</dbReference>
<keyword evidence="4 11" id="KW-0031">Aminopeptidase</keyword>
<evidence type="ECO:0000256" key="13">
    <source>
        <dbReference type="PIRSR" id="PIRSR037215-2"/>
    </source>
</evidence>
<feature type="active site" evidence="11 12">
    <location>
        <position position="81"/>
    </location>
</feature>
<comment type="caution">
    <text evidence="15">The sequence shown here is derived from an EMBL/GenBank/DDBJ whole genome shotgun (WGS) entry which is preliminary data.</text>
</comment>
<keyword evidence="7 11" id="KW-0479">Metal-binding</keyword>
<dbReference type="GO" id="GO:0006508">
    <property type="term" value="P:proteolysis"/>
    <property type="evidence" value="ECO:0007669"/>
    <property type="project" value="UniProtKB-UniRule"/>
</dbReference>
<dbReference type="SUPFAM" id="SSF53187">
    <property type="entry name" value="Zn-dependent exopeptidases"/>
    <property type="match status" value="1"/>
</dbReference>
<sequence>MLEALIERLVRYAKIDTQSDFTSESTPSTPGQWDLLHELEKEMKSIGLTEVGMDDAGYLFGTLPANTDKEIPVIGFLAHVDTATDFTGKNVNPKRIDNYDGQDIPLSDSVQMTVSDFPDLKNYVDHTLITTDGTTLLGADNKAGIAEIMTAMDYLAQHPEIEHGKIRVAFTPDEEIGRGPHKFDVERFGAKYAYTMDGGPLGELQYESFNAASGKLTVQGKSVHPGSAKDKMVNAQTVAIQFQQEMPKNEVPELTENYEGFIHLNNFEGTVESAELSYIIRDFDKEKFESKKRHMQAVAERLQQQYGEKAVQLEIEDQYYNMREKIEPVMEIVDNAERAMITLGIEPNIVPVRGGTDGSQLSYMGLPTPNIFTGGENYHGKYEFISAENMEKATQVIIEIVKSAK</sequence>
<dbReference type="OrthoDB" id="9804934at2"/>
<name>E7RGE7_9BACL</name>
<proteinExistence type="inferred from homology"/>
<evidence type="ECO:0000256" key="4">
    <source>
        <dbReference type="ARBA" id="ARBA00022438"/>
    </source>
</evidence>
<dbReference type="InterPro" id="IPR010161">
    <property type="entry name" value="Peptidase_M20B"/>
</dbReference>
<dbReference type="AlphaFoldDB" id="E7RGE7"/>
<comment type="similarity">
    <text evidence="3 11">Belongs to the peptidase M20B family.</text>
</comment>
<evidence type="ECO:0000313" key="15">
    <source>
        <dbReference type="EMBL" id="EGA89922.1"/>
    </source>
</evidence>
<dbReference type="NCBIfam" id="TIGR01882">
    <property type="entry name" value="peptidase-T"/>
    <property type="match status" value="1"/>
</dbReference>
<accession>E7RGE7</accession>
<comment type="catalytic activity">
    <reaction evidence="1 11">
        <text>Release of the N-terminal residue from a tripeptide.</text>
        <dbReference type="EC" id="3.4.11.4"/>
    </reaction>
</comment>
<keyword evidence="6 11" id="KW-0645">Protease</keyword>
<dbReference type="InterPro" id="IPR036264">
    <property type="entry name" value="Bact_exopeptidase_dim_dom"/>
</dbReference>
<dbReference type="eggNOG" id="COG2195">
    <property type="taxonomic scope" value="Bacteria"/>
</dbReference>
<dbReference type="CDD" id="cd03892">
    <property type="entry name" value="M20_peptT"/>
    <property type="match status" value="1"/>
</dbReference>
<evidence type="ECO:0000256" key="12">
    <source>
        <dbReference type="PIRSR" id="PIRSR037215-1"/>
    </source>
</evidence>
<dbReference type="PROSITE" id="PS00759">
    <property type="entry name" value="ARGE_DAPE_CPG2_2"/>
    <property type="match status" value="1"/>
</dbReference>
<protein>
    <recommendedName>
        <fullName evidence="11">Peptidase T</fullName>
        <ecNumber evidence="11">3.4.11.4</ecNumber>
    </recommendedName>
    <alternativeName>
        <fullName evidence="11">Aminotripeptidase</fullName>
        <shortName evidence="11">Tripeptidase</shortName>
    </alternativeName>
    <alternativeName>
        <fullName evidence="11">Tripeptide aminopeptidase</fullName>
    </alternativeName>
</protein>
<evidence type="ECO:0000256" key="11">
    <source>
        <dbReference type="HAMAP-Rule" id="MF_00550"/>
    </source>
</evidence>
<feature type="binding site" evidence="11 13">
    <location>
        <position position="175"/>
    </location>
    <ligand>
        <name>Zn(2+)</name>
        <dbReference type="ChEBI" id="CHEBI:29105"/>
        <label>2</label>
    </ligand>
</feature>
<evidence type="ECO:0000256" key="1">
    <source>
        <dbReference type="ARBA" id="ARBA00000870"/>
    </source>
</evidence>
<dbReference type="GO" id="GO:0045148">
    <property type="term" value="F:tripeptide aminopeptidase activity"/>
    <property type="evidence" value="ECO:0007669"/>
    <property type="project" value="UniProtKB-UniRule"/>
</dbReference>
<keyword evidence="5 11" id="KW-0963">Cytoplasm</keyword>
<comment type="subcellular location">
    <subcellularLocation>
        <location evidence="2 11">Cytoplasm</location>
    </subcellularLocation>
</comment>
<dbReference type="Gene3D" id="3.40.630.10">
    <property type="entry name" value="Zn peptidases"/>
    <property type="match status" value="1"/>
</dbReference>
<dbReference type="EMBL" id="AEPB01000027">
    <property type="protein sequence ID" value="EGA89922.1"/>
    <property type="molecule type" value="Genomic_DNA"/>
</dbReference>
<evidence type="ECO:0000256" key="2">
    <source>
        <dbReference type="ARBA" id="ARBA00004496"/>
    </source>
</evidence>
<dbReference type="Pfam" id="PF01546">
    <property type="entry name" value="Peptidase_M20"/>
    <property type="match status" value="1"/>
</dbReference>
<evidence type="ECO:0000313" key="16">
    <source>
        <dbReference type="Proteomes" id="UP000003052"/>
    </source>
</evidence>
<feature type="binding site" evidence="11 13">
    <location>
        <position position="79"/>
    </location>
    <ligand>
        <name>Zn(2+)</name>
        <dbReference type="ChEBI" id="CHEBI:29105"/>
        <label>1</label>
    </ligand>
</feature>
<keyword evidence="8 11" id="KW-0378">Hydrolase</keyword>
<evidence type="ECO:0000256" key="8">
    <source>
        <dbReference type="ARBA" id="ARBA00022801"/>
    </source>
</evidence>
<dbReference type="Gene3D" id="3.30.70.360">
    <property type="match status" value="1"/>
</dbReference>
<feature type="binding site" evidence="11 13">
    <location>
        <position position="140"/>
    </location>
    <ligand>
        <name>Zn(2+)</name>
        <dbReference type="ChEBI" id="CHEBI:29105"/>
        <label>1</label>
    </ligand>
</feature>
<evidence type="ECO:0000256" key="6">
    <source>
        <dbReference type="ARBA" id="ARBA00022670"/>
    </source>
</evidence>
<dbReference type="NCBIfam" id="NF009920">
    <property type="entry name" value="PRK13381.1"/>
    <property type="match status" value="1"/>
</dbReference>
<dbReference type="Pfam" id="PF07687">
    <property type="entry name" value="M20_dimer"/>
    <property type="match status" value="1"/>
</dbReference>
<comment type="function">
    <text evidence="11">Cleaves the N-terminal amino acid of tripeptides.</text>
</comment>
<dbReference type="PANTHER" id="PTHR42994">
    <property type="entry name" value="PEPTIDASE T"/>
    <property type="match status" value="1"/>
</dbReference>
<dbReference type="MEROPS" id="M20.003"/>
<gene>
    <name evidence="11" type="primary">pepT</name>
    <name evidence="15" type="ORF">GPDM_07725</name>
</gene>
<evidence type="ECO:0000256" key="5">
    <source>
        <dbReference type="ARBA" id="ARBA00022490"/>
    </source>
</evidence>
<organism evidence="15 16">
    <name type="scientific">Planococcus donghaensis MPA1U2</name>
    <dbReference type="NCBI Taxonomy" id="933115"/>
    <lineage>
        <taxon>Bacteria</taxon>
        <taxon>Bacillati</taxon>
        <taxon>Bacillota</taxon>
        <taxon>Bacilli</taxon>
        <taxon>Bacillales</taxon>
        <taxon>Caryophanaceae</taxon>
        <taxon>Planococcus</taxon>
    </lineage>
</organism>
<dbReference type="PROSITE" id="PS00758">
    <property type="entry name" value="ARGE_DAPE_CPG2_1"/>
    <property type="match status" value="1"/>
</dbReference>
<feature type="domain" description="Peptidase M20 dimerisation" evidence="14">
    <location>
        <begin position="206"/>
        <end position="308"/>
    </location>
</feature>
<dbReference type="GO" id="GO:0008270">
    <property type="term" value="F:zinc ion binding"/>
    <property type="evidence" value="ECO:0007669"/>
    <property type="project" value="UniProtKB-UniRule"/>
</dbReference>
<dbReference type="NCBIfam" id="NF003976">
    <property type="entry name" value="PRK05469.1"/>
    <property type="match status" value="1"/>
</dbReference>
<reference evidence="15 16" key="1">
    <citation type="journal article" date="2011" name="J. Bacteriol.">
        <title>The Draft Genome of Planococcus donghaensis MPA1U2 Reveals Nonsporulation Pathways Controlled by a Conserved Spo0A Regulon.</title>
        <authorList>
            <person name="Pearson M.D."/>
            <person name="Noller H.F."/>
        </authorList>
    </citation>
    <scope>NUCLEOTIDE SEQUENCE [LARGE SCALE GENOMIC DNA]</scope>
    <source>
        <strain evidence="15 16">MPA1U2</strain>
    </source>
</reference>
<feature type="binding site" evidence="11 13">
    <location>
        <position position="197"/>
    </location>
    <ligand>
        <name>Zn(2+)</name>
        <dbReference type="ChEBI" id="CHEBI:29105"/>
        <label>1</label>
    </ligand>
</feature>
<comment type="cofactor">
    <cofactor evidence="11 13">
        <name>Zn(2+)</name>
        <dbReference type="ChEBI" id="CHEBI:29105"/>
    </cofactor>
    <text evidence="11 13">Binds 2 Zn(2+) ions per subunit.</text>
</comment>
<evidence type="ECO:0000256" key="7">
    <source>
        <dbReference type="ARBA" id="ARBA00022723"/>
    </source>
</evidence>
<feature type="binding site" evidence="11 13">
    <location>
        <position position="379"/>
    </location>
    <ligand>
        <name>Zn(2+)</name>
        <dbReference type="ChEBI" id="CHEBI:29105"/>
        <label>2</label>
    </ligand>
</feature>
<dbReference type="GO" id="GO:0043171">
    <property type="term" value="P:peptide catabolic process"/>
    <property type="evidence" value="ECO:0007669"/>
    <property type="project" value="UniProtKB-UniRule"/>
</dbReference>
<keyword evidence="10 11" id="KW-0482">Metalloprotease</keyword>
<dbReference type="InterPro" id="IPR002933">
    <property type="entry name" value="Peptidase_M20"/>
</dbReference>
<dbReference type="Proteomes" id="UP000003052">
    <property type="component" value="Unassembled WGS sequence"/>
</dbReference>
<evidence type="ECO:0000256" key="10">
    <source>
        <dbReference type="ARBA" id="ARBA00023049"/>
    </source>
</evidence>
<dbReference type="PANTHER" id="PTHR42994:SF1">
    <property type="entry name" value="PEPTIDASE T"/>
    <property type="match status" value="1"/>
</dbReference>
<dbReference type="PIRSF" id="PIRSF037215">
    <property type="entry name" value="Peptidase_M20B"/>
    <property type="match status" value="1"/>
</dbReference>
<evidence type="ECO:0000256" key="3">
    <source>
        <dbReference type="ARBA" id="ARBA00009692"/>
    </source>
</evidence>
<evidence type="ECO:0000259" key="14">
    <source>
        <dbReference type="Pfam" id="PF07687"/>
    </source>
</evidence>
<dbReference type="InterPro" id="IPR011650">
    <property type="entry name" value="Peptidase_M20_dimer"/>
</dbReference>
<dbReference type="GO" id="GO:0008237">
    <property type="term" value="F:metallopeptidase activity"/>
    <property type="evidence" value="ECO:0007669"/>
    <property type="project" value="UniProtKB-KW"/>
</dbReference>
<dbReference type="FunFam" id="3.30.70.360:FF:000002">
    <property type="entry name" value="Peptidase T"/>
    <property type="match status" value="1"/>
</dbReference>
<feature type="active site" description="Proton acceptor" evidence="11 12">
    <location>
        <position position="174"/>
    </location>
</feature>